<sequence>MTPFHVVLYTSLTVIAFIIIFLCFYWFRTKSLLKKSNERSVSLKKELKPGMKILCAGGVIGIYQGTNKDGSIAKVKLANNLEIEVAFYSIANIIV</sequence>
<evidence type="ECO:0008006" key="4">
    <source>
        <dbReference type="Google" id="ProtNLM"/>
    </source>
</evidence>
<organism evidence="2 3">
    <name type="scientific">Erysipelothrix larvae</name>
    <dbReference type="NCBI Taxonomy" id="1514105"/>
    <lineage>
        <taxon>Bacteria</taxon>
        <taxon>Bacillati</taxon>
        <taxon>Bacillota</taxon>
        <taxon>Erysipelotrichia</taxon>
        <taxon>Erysipelotrichales</taxon>
        <taxon>Erysipelotrichaceae</taxon>
        <taxon>Erysipelothrix</taxon>
    </lineage>
</organism>
<dbReference type="KEGG" id="erl:AOC36_07320"/>
<dbReference type="SMART" id="SM01323">
    <property type="entry name" value="YajC"/>
    <property type="match status" value="1"/>
</dbReference>
<dbReference type="STRING" id="1514105.AOC36_07320"/>
<reference evidence="2 3" key="1">
    <citation type="submission" date="2015-10" db="EMBL/GenBank/DDBJ databases">
        <title>Erysipelothrix larvae sp. LV19 isolated from the larval gut of the rhinoceros beetle, Trypoxylus dichotomus.</title>
        <authorList>
            <person name="Lim S."/>
            <person name="Kim B.-C."/>
        </authorList>
    </citation>
    <scope>NUCLEOTIDE SEQUENCE [LARGE SCALE GENOMIC DNA]</scope>
    <source>
        <strain evidence="2 3">LV19</strain>
    </source>
</reference>
<keyword evidence="1" id="KW-0472">Membrane</keyword>
<keyword evidence="3" id="KW-1185">Reference proteome</keyword>
<evidence type="ECO:0000256" key="1">
    <source>
        <dbReference type="SAM" id="Phobius"/>
    </source>
</evidence>
<accession>A0A109UH93</accession>
<dbReference type="OrthoDB" id="2200043at2"/>
<evidence type="ECO:0000313" key="3">
    <source>
        <dbReference type="Proteomes" id="UP000063781"/>
    </source>
</evidence>
<dbReference type="RefSeq" id="WP_067632922.1">
    <property type="nucleotide sequence ID" value="NZ_CP013213.1"/>
</dbReference>
<dbReference type="AlphaFoldDB" id="A0A109UH93"/>
<evidence type="ECO:0000313" key="2">
    <source>
        <dbReference type="EMBL" id="AMC93798.1"/>
    </source>
</evidence>
<proteinExistence type="predicted"/>
<dbReference type="InterPro" id="IPR003849">
    <property type="entry name" value="Preprotein_translocase_YajC"/>
</dbReference>
<protein>
    <recommendedName>
        <fullName evidence="4">Preprotein translocase subunit YajC</fullName>
    </recommendedName>
</protein>
<keyword evidence="1" id="KW-1133">Transmembrane helix</keyword>
<feature type="transmembrane region" description="Helical" evidence="1">
    <location>
        <begin position="6"/>
        <end position="27"/>
    </location>
</feature>
<dbReference type="EMBL" id="CP013213">
    <property type="protein sequence ID" value="AMC93798.1"/>
    <property type="molecule type" value="Genomic_DNA"/>
</dbReference>
<dbReference type="Proteomes" id="UP000063781">
    <property type="component" value="Chromosome"/>
</dbReference>
<dbReference type="Pfam" id="PF02699">
    <property type="entry name" value="YajC"/>
    <property type="match status" value="1"/>
</dbReference>
<name>A0A109UH93_9FIRM</name>
<gene>
    <name evidence="2" type="ORF">AOC36_07320</name>
</gene>
<keyword evidence="1" id="KW-0812">Transmembrane</keyword>